<feature type="transmembrane region" description="Helical" evidence="1">
    <location>
        <begin position="21"/>
        <end position="38"/>
    </location>
</feature>
<keyword evidence="1" id="KW-0812">Transmembrane</keyword>
<keyword evidence="1" id="KW-0472">Membrane</keyword>
<gene>
    <name evidence="2" type="ORF">MENT_LOCUS50447</name>
</gene>
<dbReference type="OrthoDB" id="5859135at2759"/>
<proteinExistence type="predicted"/>
<dbReference type="InterPro" id="IPR019428">
    <property type="entry name" value="7TM_GPCR_serpentine_rcpt_Str"/>
</dbReference>
<dbReference type="EMBL" id="CAJEWN010001407">
    <property type="protein sequence ID" value="CAD2197221.1"/>
    <property type="molecule type" value="Genomic_DNA"/>
</dbReference>
<feature type="transmembrane region" description="Helical" evidence="1">
    <location>
        <begin position="50"/>
        <end position="69"/>
    </location>
</feature>
<comment type="caution">
    <text evidence="2">The sequence shown here is derived from an EMBL/GenBank/DDBJ whole genome shotgun (WGS) entry which is preliminary data.</text>
</comment>
<dbReference type="AlphaFoldDB" id="A0A6V7XD96"/>
<feature type="transmembrane region" description="Helical" evidence="1">
    <location>
        <begin position="285"/>
        <end position="308"/>
    </location>
</feature>
<evidence type="ECO:0000313" key="2">
    <source>
        <dbReference type="EMBL" id="CAD2197221.1"/>
    </source>
</evidence>
<keyword evidence="1" id="KW-1133">Transmembrane helix</keyword>
<dbReference type="PANTHER" id="PTHR22943:SF248">
    <property type="entry name" value="SEVEN TM RECEPTOR"/>
    <property type="match status" value="1"/>
</dbReference>
<feature type="transmembrane region" description="Helical" evidence="1">
    <location>
        <begin position="252"/>
        <end position="273"/>
    </location>
</feature>
<reference evidence="2 3" key="1">
    <citation type="submission" date="2020-08" db="EMBL/GenBank/DDBJ databases">
        <authorList>
            <person name="Koutsovoulos G."/>
            <person name="Danchin GJ E."/>
        </authorList>
    </citation>
    <scope>NUCLEOTIDE SEQUENCE [LARGE SCALE GENOMIC DNA]</scope>
</reference>
<dbReference type="Pfam" id="PF10326">
    <property type="entry name" value="7TM_GPCR_Str"/>
    <property type="match status" value="1"/>
</dbReference>
<dbReference type="Gene3D" id="1.20.1070.10">
    <property type="entry name" value="Rhodopsin 7-helix transmembrane proteins"/>
    <property type="match status" value="1"/>
</dbReference>
<protein>
    <submittedName>
        <fullName evidence="2">Uncharacterized protein</fullName>
    </submittedName>
</protein>
<organism evidence="2 3">
    <name type="scientific">Meloidogyne enterolobii</name>
    <name type="common">Root-knot nematode worm</name>
    <name type="synonym">Meloidogyne mayaguensis</name>
    <dbReference type="NCBI Taxonomy" id="390850"/>
    <lineage>
        <taxon>Eukaryota</taxon>
        <taxon>Metazoa</taxon>
        <taxon>Ecdysozoa</taxon>
        <taxon>Nematoda</taxon>
        <taxon>Chromadorea</taxon>
        <taxon>Rhabditida</taxon>
        <taxon>Tylenchina</taxon>
        <taxon>Tylenchomorpha</taxon>
        <taxon>Tylenchoidea</taxon>
        <taxon>Meloidogynidae</taxon>
        <taxon>Meloidogyninae</taxon>
        <taxon>Meloidogyne</taxon>
    </lineage>
</organism>
<dbReference type="Proteomes" id="UP000580250">
    <property type="component" value="Unassembled WGS sequence"/>
</dbReference>
<dbReference type="PANTHER" id="PTHR22943">
    <property type="entry name" value="7-TRANSMEMBRANE DOMAIN RECEPTOR C.ELEGANS"/>
    <property type="match status" value="1"/>
</dbReference>
<feature type="transmembrane region" description="Helical" evidence="1">
    <location>
        <begin position="211"/>
        <end position="231"/>
    </location>
</feature>
<accession>A0A6V7XD96</accession>
<name>A0A6V7XD96_MELEN</name>
<sequence length="347" mass="40476">MTTQNKVFCCFDKIHYWHSRLCPPIGLIANIGLIYLIIKKTPKEMRIHSRILLQTCVIDIALLIVTIFGQPVLSFQPSGFCVMLFQGYFSSFFEEVPLIQIYIFAIWYFLNTLDVNGIAVQFLYRYLGLNCRITINILRYTYLATIPFIASLLLAISWFFMVAKDQLNKQNLDISFFSYFMDRESAEKYIAVTYSFNAMDLVIYWNYSYQILQIICYVIVIFCGVKMVRFVHIHSSLTQKMKELNKQLIKTLIILASFPLILMSTNTFISSVAPHFLDLNTESLLFMFQGLLSHWLPLLNPLASIYTMRPYREFLIQKVFKIKTKTQKVTPVTILVQQNSKYGNSKI</sequence>
<evidence type="ECO:0000256" key="1">
    <source>
        <dbReference type="SAM" id="Phobius"/>
    </source>
</evidence>
<feature type="transmembrane region" description="Helical" evidence="1">
    <location>
        <begin position="99"/>
        <end position="119"/>
    </location>
</feature>
<feature type="transmembrane region" description="Helical" evidence="1">
    <location>
        <begin position="140"/>
        <end position="161"/>
    </location>
</feature>
<dbReference type="SUPFAM" id="SSF81321">
    <property type="entry name" value="Family A G protein-coupled receptor-like"/>
    <property type="match status" value="1"/>
</dbReference>
<evidence type="ECO:0000313" key="3">
    <source>
        <dbReference type="Proteomes" id="UP000580250"/>
    </source>
</evidence>